<comment type="subcellular location">
    <subcellularLocation>
        <location evidence="1">Cell membrane</location>
    </subcellularLocation>
</comment>
<sequence>MGRIMSVVAATIMVFGLLVHPINVHPVSAQQRNMTIGMTNWAENIAVANLWTILLEERGYQPELRSVDRVLAFSGLARGDIDLGLETWLPKTDKSVMDRFGKSIEVHDSWYKGTRQGFVVPSYVSIDSIRELSEHETDFPAAGEQAAIVGIDPGSSLMQMAEKVLKTYDLDMKLINSSETGMMSALARAYRDKAPIVVTLWSPHWAFAQYDLKYLEDTENDFGGSDDIHLMSRAGFGQDFPEVLGWLNAWDMSDAQLGSLMLTIEQAGNAEAGARKWLSENRSLADGWLAANSKTNP</sequence>
<comment type="caution">
    <text evidence="6">The sequence shown here is derived from an EMBL/GenBank/DDBJ whole genome shotgun (WGS) entry which is preliminary data.</text>
</comment>
<evidence type="ECO:0000313" key="6">
    <source>
        <dbReference type="EMBL" id="GEO39858.1"/>
    </source>
</evidence>
<keyword evidence="4" id="KW-0472">Membrane</keyword>
<evidence type="ECO:0000256" key="2">
    <source>
        <dbReference type="ARBA" id="ARBA00022448"/>
    </source>
</evidence>
<keyword evidence="2" id="KW-0813">Transport</keyword>
<dbReference type="GO" id="GO:0005275">
    <property type="term" value="F:amine transmembrane transporter activity"/>
    <property type="evidence" value="ECO:0007669"/>
    <property type="project" value="TreeGrafter"/>
</dbReference>
<dbReference type="GO" id="GO:0043190">
    <property type="term" value="C:ATP-binding cassette (ABC) transporter complex"/>
    <property type="evidence" value="ECO:0007669"/>
    <property type="project" value="InterPro"/>
</dbReference>
<feature type="domain" description="ABC-type glycine betaine transport system substrate-binding" evidence="5">
    <location>
        <begin position="34"/>
        <end position="280"/>
    </location>
</feature>
<dbReference type="GO" id="GO:0031460">
    <property type="term" value="P:glycine betaine transport"/>
    <property type="evidence" value="ECO:0007669"/>
    <property type="project" value="TreeGrafter"/>
</dbReference>
<dbReference type="Gene3D" id="3.40.190.10">
    <property type="entry name" value="Periplasmic binding protein-like II"/>
    <property type="match status" value="1"/>
</dbReference>
<name>A0A512DTR5_9PROT</name>
<dbReference type="PANTHER" id="PTHR47737">
    <property type="entry name" value="GLYCINE BETAINE/PROLINE BETAINE TRANSPORT SYSTEM PERMEASE PROTEIN PROW"/>
    <property type="match status" value="1"/>
</dbReference>
<dbReference type="Pfam" id="PF04069">
    <property type="entry name" value="OpuAC"/>
    <property type="match status" value="1"/>
</dbReference>
<keyword evidence="7" id="KW-1185">Reference proteome</keyword>
<protein>
    <submittedName>
        <fullName evidence="6">Glycine/betaine ABC transporter</fullName>
    </submittedName>
</protein>
<evidence type="ECO:0000256" key="1">
    <source>
        <dbReference type="ARBA" id="ARBA00004236"/>
    </source>
</evidence>
<dbReference type="SUPFAM" id="SSF53850">
    <property type="entry name" value="Periplasmic binding protein-like II"/>
    <property type="match status" value="1"/>
</dbReference>
<evidence type="ECO:0000313" key="7">
    <source>
        <dbReference type="Proteomes" id="UP000321523"/>
    </source>
</evidence>
<dbReference type="GO" id="GO:0015226">
    <property type="term" value="F:carnitine transmembrane transporter activity"/>
    <property type="evidence" value="ECO:0007669"/>
    <property type="project" value="TreeGrafter"/>
</dbReference>
<accession>A0A512DTR5</accession>
<dbReference type="InterPro" id="IPR007210">
    <property type="entry name" value="ABC_Gly_betaine_transp_sub-bd"/>
</dbReference>
<proteinExistence type="predicted"/>
<dbReference type="Gene3D" id="3.40.190.100">
    <property type="entry name" value="Glycine betaine-binding periplasmic protein, domain 2"/>
    <property type="match status" value="1"/>
</dbReference>
<evidence type="ECO:0000256" key="3">
    <source>
        <dbReference type="ARBA" id="ARBA00022475"/>
    </source>
</evidence>
<dbReference type="EMBL" id="BJYZ01000018">
    <property type="protein sequence ID" value="GEO39858.1"/>
    <property type="molecule type" value="Genomic_DNA"/>
</dbReference>
<reference evidence="6 7" key="1">
    <citation type="submission" date="2019-07" db="EMBL/GenBank/DDBJ databases">
        <title>Whole genome shotgun sequence of Skermanella aerolata NBRC 106429.</title>
        <authorList>
            <person name="Hosoyama A."/>
            <person name="Uohara A."/>
            <person name="Ohji S."/>
            <person name="Ichikawa N."/>
        </authorList>
    </citation>
    <scope>NUCLEOTIDE SEQUENCE [LARGE SCALE GENOMIC DNA]</scope>
    <source>
        <strain evidence="6 7">NBRC 106429</strain>
    </source>
</reference>
<evidence type="ECO:0000259" key="5">
    <source>
        <dbReference type="Pfam" id="PF04069"/>
    </source>
</evidence>
<dbReference type="PANTHER" id="PTHR47737:SF1">
    <property type="entry name" value="GLYCINE BETAINE_PROLINE BETAINE TRANSPORT SYSTEM PERMEASE PROTEIN PROW"/>
    <property type="match status" value="1"/>
</dbReference>
<gene>
    <name evidence="6" type="ORF">SAE02_40060</name>
</gene>
<keyword evidence="3" id="KW-1003">Cell membrane</keyword>
<dbReference type="GO" id="GO:0015871">
    <property type="term" value="P:choline transport"/>
    <property type="evidence" value="ECO:0007669"/>
    <property type="project" value="TreeGrafter"/>
</dbReference>
<dbReference type="AlphaFoldDB" id="A0A512DTR5"/>
<evidence type="ECO:0000256" key="4">
    <source>
        <dbReference type="ARBA" id="ARBA00023136"/>
    </source>
</evidence>
<organism evidence="6 7">
    <name type="scientific">Skermanella aerolata</name>
    <dbReference type="NCBI Taxonomy" id="393310"/>
    <lineage>
        <taxon>Bacteria</taxon>
        <taxon>Pseudomonadati</taxon>
        <taxon>Pseudomonadota</taxon>
        <taxon>Alphaproteobacteria</taxon>
        <taxon>Rhodospirillales</taxon>
        <taxon>Azospirillaceae</taxon>
        <taxon>Skermanella</taxon>
    </lineage>
</organism>
<dbReference type="Proteomes" id="UP000321523">
    <property type="component" value="Unassembled WGS sequence"/>
</dbReference>
<dbReference type="RefSeq" id="WP_063772335.1">
    <property type="nucleotide sequence ID" value="NZ_BJYZ01000018.1"/>
</dbReference>
<dbReference type="CDD" id="cd13639">
    <property type="entry name" value="PBP2_OpuAC_like"/>
    <property type="match status" value="1"/>
</dbReference>